<evidence type="ECO:0000256" key="2">
    <source>
        <dbReference type="ARBA" id="ARBA00004236"/>
    </source>
</evidence>
<keyword evidence="7" id="KW-0573">Peptidoglycan synthesis</keyword>
<dbReference type="GO" id="GO:0008360">
    <property type="term" value="P:regulation of cell shape"/>
    <property type="evidence" value="ECO:0007669"/>
    <property type="project" value="UniProtKB-KW"/>
</dbReference>
<dbReference type="AlphaFoldDB" id="A0A9D2SXI6"/>
<dbReference type="InterPro" id="IPR050515">
    <property type="entry name" value="Beta-lactam/transpept"/>
</dbReference>
<reference evidence="13" key="2">
    <citation type="submission" date="2021-04" db="EMBL/GenBank/DDBJ databases">
        <authorList>
            <person name="Gilroy R."/>
        </authorList>
    </citation>
    <scope>NUCLEOTIDE SEQUENCE</scope>
    <source>
        <strain evidence="13">ChiGjej1B1-1692</strain>
    </source>
</reference>
<dbReference type="PANTHER" id="PTHR30627">
    <property type="entry name" value="PEPTIDOGLYCAN D,D-TRANSPEPTIDASE"/>
    <property type="match status" value="1"/>
</dbReference>
<evidence type="ECO:0000256" key="9">
    <source>
        <dbReference type="ARBA" id="ARBA00023136"/>
    </source>
</evidence>
<accession>A0A9D2SXI6</accession>
<feature type="domain" description="Penicillin-binding protein dimerisation" evidence="12">
    <location>
        <begin position="52"/>
        <end position="321"/>
    </location>
</feature>
<keyword evidence="5" id="KW-0812">Transmembrane</keyword>
<evidence type="ECO:0000256" key="6">
    <source>
        <dbReference type="ARBA" id="ARBA00022960"/>
    </source>
</evidence>
<dbReference type="GO" id="GO:0071972">
    <property type="term" value="F:peptidoglycan L,D-transpeptidase activity"/>
    <property type="evidence" value="ECO:0007669"/>
    <property type="project" value="TreeGrafter"/>
</dbReference>
<comment type="subcellular location">
    <subcellularLocation>
        <location evidence="2">Cell membrane</location>
    </subcellularLocation>
    <subcellularLocation>
        <location evidence="1">Membrane</location>
        <topology evidence="1">Single-pass membrane protein</topology>
    </subcellularLocation>
</comment>
<dbReference type="Pfam" id="PF03717">
    <property type="entry name" value="PBP_dimer"/>
    <property type="match status" value="1"/>
</dbReference>
<dbReference type="Pfam" id="PF00905">
    <property type="entry name" value="Transpeptidase"/>
    <property type="match status" value="1"/>
</dbReference>
<evidence type="ECO:0000313" key="13">
    <source>
        <dbReference type="EMBL" id="HJC38024.1"/>
    </source>
</evidence>
<comment type="caution">
    <text evidence="13">The sequence shown here is derived from an EMBL/GenBank/DDBJ whole genome shotgun (WGS) entry which is preliminary data.</text>
</comment>
<comment type="similarity">
    <text evidence="3">Belongs to the transpeptidase family.</text>
</comment>
<dbReference type="Proteomes" id="UP000823894">
    <property type="component" value="Unassembled WGS sequence"/>
</dbReference>
<dbReference type="SUPFAM" id="SSF56519">
    <property type="entry name" value="Penicillin binding protein dimerisation domain"/>
    <property type="match status" value="1"/>
</dbReference>
<evidence type="ECO:0000256" key="1">
    <source>
        <dbReference type="ARBA" id="ARBA00004167"/>
    </source>
</evidence>
<dbReference type="GO" id="GO:0005886">
    <property type="term" value="C:plasma membrane"/>
    <property type="evidence" value="ECO:0007669"/>
    <property type="project" value="UniProtKB-SubCell"/>
</dbReference>
<keyword evidence="8" id="KW-1133">Transmembrane helix</keyword>
<dbReference type="InterPro" id="IPR001460">
    <property type="entry name" value="PCN-bd_Tpept"/>
</dbReference>
<evidence type="ECO:0000256" key="5">
    <source>
        <dbReference type="ARBA" id="ARBA00022692"/>
    </source>
</evidence>
<organism evidence="13 14">
    <name type="scientific">Candidatus Mediterraneibacter faecigallinarum</name>
    <dbReference type="NCBI Taxonomy" id="2838669"/>
    <lineage>
        <taxon>Bacteria</taxon>
        <taxon>Bacillati</taxon>
        <taxon>Bacillota</taxon>
        <taxon>Clostridia</taxon>
        <taxon>Lachnospirales</taxon>
        <taxon>Lachnospiraceae</taxon>
        <taxon>Mediterraneibacter</taxon>
    </lineage>
</organism>
<evidence type="ECO:0000256" key="10">
    <source>
        <dbReference type="ARBA" id="ARBA00023316"/>
    </source>
</evidence>
<dbReference type="InterPro" id="IPR005311">
    <property type="entry name" value="PBP_dimer"/>
</dbReference>
<evidence type="ECO:0000256" key="3">
    <source>
        <dbReference type="ARBA" id="ARBA00007171"/>
    </source>
</evidence>
<feature type="domain" description="Penicillin-binding protein transpeptidase" evidence="11">
    <location>
        <begin position="602"/>
        <end position="898"/>
    </location>
</feature>
<evidence type="ECO:0000256" key="4">
    <source>
        <dbReference type="ARBA" id="ARBA00022475"/>
    </source>
</evidence>
<keyword evidence="10" id="KW-0961">Cell wall biogenesis/degradation</keyword>
<sequence>MNKKKAARSFVLIAVFAVMFLILTARVFYLQIIKGEEYAENFRLQIKREITLPGTRGNIYDKNGKLLAGNKIVYSATIEDQENYKTDRERQLDLNSRIYKAIRLIKEHGDSPENNLKITADENGGFRFTADGFELDRFKADVYGRRSVEDMTEEEKSSDAEQVIADLSDRFCIYAQDDKSYTDEEKAQYGLSDQFEQEEVLELVSVRYALSLQEYQKYLPVTVARDVSEETAAALLESEAELPGVDVSEESIRVYEGGEAFASILGYTGKISAAELEEKGEGYTAESIVGKAGLEQYLDDVLQGENGRQEVYIDNMGRTVQDLGVTEEPRAGRDVYLSIDMDLQQKAYETLERKIADILVENLINAKTFDKTAVNDTTEIRIPVYDVYTALLTNGLIDTSHFQEGGASETEREVYQRFSERRDQVLGEIQAVLNDPEAVYAGLDEEMQEYLGLITGSLGILDSGSLDKNTELYEKWASGDISVNEYLNGAIQEGGISSDLLSGENGYLRQEEIYSLVTEEIVVELQGNPEFEETIYKYMVLRDEITPDQVCMILYDQGVLDTQDGDFAEWQRGSISSYELVLRKIQRLEITPGDLALDPCSGSAVVTDADTGKVLACVSYPGYDNNRLANQMDDAYYYRIYNNAALPLYNRATQQLSAPGSTFKPVTIIAGLSEGVTGVSTPVMCDGVFDKVDPPLRCWNHSGHGNVAGAADALQHSCNDYLCEVSYRLGMKGQQTFSDGQALEYIQKYAEMFDLDKKSGIELTESSPQVTDSYAIPSAIGQGTNNFSTVQLGRYVTTLANRGTSFRLSLVDQIDGIRQEPEQESAVELPDEIWEAVHTGMEQYAQSTGIFEGFPIPAAGKSGTAQESRTRPDHGLFVGYAPADEPEIAVAVRIANGYEAGCAVECGREIFESYFNVGQQAEQADAAR</sequence>
<evidence type="ECO:0000313" key="14">
    <source>
        <dbReference type="Proteomes" id="UP000823894"/>
    </source>
</evidence>
<dbReference type="GO" id="GO:0008658">
    <property type="term" value="F:penicillin binding"/>
    <property type="evidence" value="ECO:0007669"/>
    <property type="project" value="InterPro"/>
</dbReference>
<dbReference type="Gene3D" id="3.40.710.10">
    <property type="entry name" value="DD-peptidase/beta-lactamase superfamily"/>
    <property type="match status" value="1"/>
</dbReference>
<dbReference type="InterPro" id="IPR036138">
    <property type="entry name" value="PBP_dimer_sf"/>
</dbReference>
<protein>
    <submittedName>
        <fullName evidence="13">Uncharacterized protein</fullName>
    </submittedName>
</protein>
<keyword evidence="4" id="KW-1003">Cell membrane</keyword>
<keyword evidence="9" id="KW-0472">Membrane</keyword>
<name>A0A9D2SXI6_9FIRM</name>
<gene>
    <name evidence="13" type="ORF">H9757_03010</name>
</gene>
<dbReference type="GO" id="GO:0009252">
    <property type="term" value="P:peptidoglycan biosynthetic process"/>
    <property type="evidence" value="ECO:0007669"/>
    <property type="project" value="UniProtKB-KW"/>
</dbReference>
<dbReference type="GO" id="GO:0071555">
    <property type="term" value="P:cell wall organization"/>
    <property type="evidence" value="ECO:0007669"/>
    <property type="project" value="UniProtKB-KW"/>
</dbReference>
<evidence type="ECO:0000259" key="12">
    <source>
        <dbReference type="Pfam" id="PF03717"/>
    </source>
</evidence>
<reference evidence="13" key="1">
    <citation type="journal article" date="2021" name="PeerJ">
        <title>Extensive microbial diversity within the chicken gut microbiome revealed by metagenomics and culture.</title>
        <authorList>
            <person name="Gilroy R."/>
            <person name="Ravi A."/>
            <person name="Getino M."/>
            <person name="Pursley I."/>
            <person name="Horton D.L."/>
            <person name="Alikhan N.F."/>
            <person name="Baker D."/>
            <person name="Gharbi K."/>
            <person name="Hall N."/>
            <person name="Watson M."/>
            <person name="Adriaenssens E.M."/>
            <person name="Foster-Nyarko E."/>
            <person name="Jarju S."/>
            <person name="Secka A."/>
            <person name="Antonio M."/>
            <person name="Oren A."/>
            <person name="Chaudhuri R.R."/>
            <person name="La Ragione R."/>
            <person name="Hildebrand F."/>
            <person name="Pallen M.J."/>
        </authorList>
    </citation>
    <scope>NUCLEOTIDE SEQUENCE</scope>
    <source>
        <strain evidence="13">ChiGjej1B1-1692</strain>
    </source>
</reference>
<evidence type="ECO:0000256" key="7">
    <source>
        <dbReference type="ARBA" id="ARBA00022984"/>
    </source>
</evidence>
<dbReference type="PANTHER" id="PTHR30627:SF2">
    <property type="entry name" value="PEPTIDOGLYCAN D,D-TRANSPEPTIDASE MRDA"/>
    <property type="match status" value="1"/>
</dbReference>
<dbReference type="Gene3D" id="3.90.1310.10">
    <property type="entry name" value="Penicillin-binding protein 2a (Domain 2)"/>
    <property type="match status" value="1"/>
</dbReference>
<dbReference type="EMBL" id="DWWK01000037">
    <property type="protein sequence ID" value="HJC38024.1"/>
    <property type="molecule type" value="Genomic_DNA"/>
</dbReference>
<keyword evidence="6" id="KW-0133">Cell shape</keyword>
<evidence type="ECO:0000259" key="11">
    <source>
        <dbReference type="Pfam" id="PF00905"/>
    </source>
</evidence>
<evidence type="ECO:0000256" key="8">
    <source>
        <dbReference type="ARBA" id="ARBA00022989"/>
    </source>
</evidence>
<dbReference type="SUPFAM" id="SSF56601">
    <property type="entry name" value="beta-lactamase/transpeptidase-like"/>
    <property type="match status" value="1"/>
</dbReference>
<dbReference type="InterPro" id="IPR012338">
    <property type="entry name" value="Beta-lactam/transpept-like"/>
</dbReference>
<proteinExistence type="inferred from homology"/>